<accession>A0A174PSE0</accession>
<dbReference type="EMBL" id="CZBM01000001">
    <property type="protein sequence ID" value="CUP62501.1"/>
    <property type="molecule type" value="Genomic_DNA"/>
</dbReference>
<evidence type="ECO:0000313" key="1">
    <source>
        <dbReference type="EMBL" id="CUP62501.1"/>
    </source>
</evidence>
<reference evidence="1 2" key="1">
    <citation type="submission" date="2015-09" db="EMBL/GenBank/DDBJ databases">
        <authorList>
            <consortium name="Pathogen Informatics"/>
        </authorList>
    </citation>
    <scope>NUCLEOTIDE SEQUENCE [LARGE SCALE GENOMIC DNA]</scope>
    <source>
        <strain evidence="1 2">2789STDY5834948</strain>
    </source>
</reference>
<name>A0A174PSE0_PARDI</name>
<dbReference type="AlphaFoldDB" id="A0A174PSE0"/>
<organism evidence="1 2">
    <name type="scientific">Parabacteroides distasonis</name>
    <dbReference type="NCBI Taxonomy" id="823"/>
    <lineage>
        <taxon>Bacteria</taxon>
        <taxon>Pseudomonadati</taxon>
        <taxon>Bacteroidota</taxon>
        <taxon>Bacteroidia</taxon>
        <taxon>Bacteroidales</taxon>
        <taxon>Tannerellaceae</taxon>
        <taxon>Parabacteroides</taxon>
    </lineage>
</organism>
<proteinExistence type="predicted"/>
<dbReference type="Proteomes" id="UP000095332">
    <property type="component" value="Unassembled WGS sequence"/>
</dbReference>
<gene>
    <name evidence="1" type="ORF">ERS852560_00447</name>
</gene>
<protein>
    <submittedName>
        <fullName evidence="1">Uncharacterized protein</fullName>
    </submittedName>
</protein>
<evidence type="ECO:0000313" key="2">
    <source>
        <dbReference type="Proteomes" id="UP000095332"/>
    </source>
</evidence>
<sequence>MGKPFPAKLSKTVYYTWKQEINFLQKNSIGNNLLDIPKGVNS</sequence>